<evidence type="ECO:0000313" key="3">
    <source>
        <dbReference type="EMBL" id="CAE0789917.1"/>
    </source>
</evidence>
<feature type="region of interest" description="Disordered" evidence="2">
    <location>
        <begin position="855"/>
        <end position="874"/>
    </location>
</feature>
<reference evidence="3" key="1">
    <citation type="submission" date="2021-01" db="EMBL/GenBank/DDBJ databases">
        <authorList>
            <person name="Corre E."/>
            <person name="Pelletier E."/>
            <person name="Niang G."/>
            <person name="Scheremetjew M."/>
            <person name="Finn R."/>
            <person name="Kale V."/>
            <person name="Holt S."/>
            <person name="Cochrane G."/>
            <person name="Meng A."/>
            <person name="Brown T."/>
            <person name="Cohen L."/>
        </authorList>
    </citation>
    <scope>NUCLEOTIDE SEQUENCE</scope>
    <source>
        <strain evidence="3">CCMP1594</strain>
    </source>
</reference>
<proteinExistence type="predicted"/>
<protein>
    <submittedName>
        <fullName evidence="3">Uncharacterized protein</fullName>
    </submittedName>
</protein>
<evidence type="ECO:0000256" key="1">
    <source>
        <dbReference type="SAM" id="Coils"/>
    </source>
</evidence>
<name>A0A7S4C8Z1_9EUGL</name>
<feature type="compositionally biased region" description="Basic and acidic residues" evidence="2">
    <location>
        <begin position="1666"/>
        <end position="1676"/>
    </location>
</feature>
<feature type="coiled-coil region" evidence="1">
    <location>
        <begin position="665"/>
        <end position="692"/>
    </location>
</feature>
<accession>A0A7S4C8Z1</accession>
<keyword evidence="1" id="KW-0175">Coiled coil</keyword>
<feature type="region of interest" description="Disordered" evidence="2">
    <location>
        <begin position="1644"/>
        <end position="1775"/>
    </location>
</feature>
<sequence>MENEDSRTERTIEELNEIVATQAAELKSLREALKTAKEGSDSSFDEVLQGSSATVKLLSSQLEDERRERSAEQHKWEVERSRLEDDMRSFVRKVEELQAANARLQLLHGGSDAAAEMQRLEDELKDLRLKKREVEAQFREAEERGELLNSTLRDKERRFREKEQGYITKANEVDNEMRQLRARTAEACMELEELQDEVALLERKLADSEDLRHEAVRELQQQMEINTDLQSKEQILEKLSEDMNDAATKWKEEVVARSQDYESQILELSQNLELSLEQLKQRDQAIEKLEQLLGHKEGDMHSHVDGAMEEVHSEKIHTLEKYNDVLCLELERKKEEAKDANKKLQELDKEFRRLTKDLEKKEGAVRELGIRIETAELKRTDAETRVAAQDSELEQRENEIQELRSEKRRLELEVREAASKEQVANEEVVEQMNAAKMAQEMAEKGRESEAEMMHNMEANIRQLERENELQSRQLRAANTSVQELTQELERKTADLEELQRRRREEVEARLAQVDSTMQSGLTEAERLKEQVLTLQDEKIELSLNCRRAEEQVGLLQDQLKQSKQDSDELWGRMQESDSVLQDRDSHIRTLTARLEGKSEELVAAEERLKFAEERSEKWSKKAEHSAMELSALKKSHMAAVSEKETLQSEIEIMSNHSDVISEADLEAREEEIDHLKSKIAELEDTIYALRSEVQEKHRAGQKALQEAHNKDIEALEVKMGAEKLTWENAALQKKLDTCSEQLQEATASQKALLDEAEILRMENAALGTEQEILTQTITRLEGERAAKHQESEEKHQRQMQALKDRFAEREKELKDESQALEDLQTQRVAELVAVRQGLMEDAEKWKKESKRLQKDLQEKEWAHEDAKRESDRLQKDLATANERRKQVEERLRSVEVQLGNGRKQVSSLELEIRQLKDRLADEEEARESAETRQDGLRKNAAEKASALELERQKAAHELDVKDTQIVDLQSRLGQVEREAEVLRKGVEDKERRLASLVEGDGSHSRALVAQVEMRVREQEANQLQKYDQELALMQRRVITLQETVKALEDQLSESQSKQREAEAARQAAELGMERKDTLVRDMESRLADAESDLQVATERSEKDREKCRAVEDERNRLMFQLKEDRGRLEKAKEEASLEIDTRLEQRDRDLQQLQDQLAECEGEIESLLEKKREAEVQALEVQQLLEEVRDEAGTSGTALAQAHKDLKQKEGELADVKRALAHLRDSQLPEEKGQRQALTDEVQSLAHECASLKEELAAQVQKADDKDKEARKVAQQITVAERELTQKRMDMELLKTQVENLQEEKQSGSQMFEEQIAQMKTRMKAIEDDRAELEAREAKLKEELEGRAPVTPQSTDDDANVELDEARATLRRKEVQVSTLQSQLREAKADADARKAELEAFKTQAKTKSAGLHETTARVQELEAALRELETSSEERRVKLEKATQQAIQEMEAALKETEQRLKDVNAQRQRAVTEADELRQELRQSRQLTARREINEVVEVEELTMLRRKVRELEDTTGNVKQLKEEIQALREEMIDKEERIRTLRAEKARLSDEAGEAEAQAMELQRSLRVAETELKELREEMQKKNLEVRKMTRALAEKDRQLEASKREGYTAHRAAGMLVTKSAGDMKADSTTINKMERQLSLFKQKDESPSNSASVLMEKMQAWKREDEERRRNRKTTSPSVSTAFERGGVGSTLRSASARSTVGVDAGVRTPYVRASGLTSLRSGSHSPSGSSGSGGVTPSRQLSTDDLVDEEGSPPLQIGPPSTASSES</sequence>
<feature type="compositionally biased region" description="Basic and acidic residues" evidence="2">
    <location>
        <begin position="926"/>
        <end position="938"/>
    </location>
</feature>
<feature type="compositionally biased region" description="Basic and acidic residues" evidence="2">
    <location>
        <begin position="1098"/>
        <end position="1107"/>
    </location>
</feature>
<evidence type="ECO:0000256" key="2">
    <source>
        <dbReference type="SAM" id="MobiDB-lite"/>
    </source>
</evidence>
<dbReference type="EMBL" id="HBJA01003228">
    <property type="protein sequence ID" value="CAE0789917.1"/>
    <property type="molecule type" value="Transcribed_RNA"/>
</dbReference>
<dbReference type="PANTHER" id="PTHR18937">
    <property type="entry name" value="STRUCTURAL MAINTENANCE OF CHROMOSOMES SMC FAMILY MEMBER"/>
    <property type="match status" value="1"/>
</dbReference>
<feature type="region of interest" description="Disordered" evidence="2">
    <location>
        <begin position="1340"/>
        <end position="1362"/>
    </location>
</feature>
<feature type="region of interest" description="Disordered" evidence="2">
    <location>
        <begin position="919"/>
        <end position="938"/>
    </location>
</feature>
<feature type="region of interest" description="Disordered" evidence="2">
    <location>
        <begin position="1088"/>
        <end position="1107"/>
    </location>
</feature>
<organism evidence="3">
    <name type="scientific">Eutreptiella gymnastica</name>
    <dbReference type="NCBI Taxonomy" id="73025"/>
    <lineage>
        <taxon>Eukaryota</taxon>
        <taxon>Discoba</taxon>
        <taxon>Euglenozoa</taxon>
        <taxon>Euglenida</taxon>
        <taxon>Spirocuta</taxon>
        <taxon>Euglenophyceae</taxon>
        <taxon>Eutreptiales</taxon>
        <taxon>Eutreptiaceae</taxon>
        <taxon>Eutreptiella</taxon>
    </lineage>
</organism>
<feature type="coiled-coil region" evidence="1">
    <location>
        <begin position="323"/>
        <end position="621"/>
    </location>
</feature>
<feature type="coiled-coil region" evidence="1">
    <location>
        <begin position="80"/>
        <end position="292"/>
    </location>
</feature>
<gene>
    <name evidence="3" type="ORF">EGYM00163_LOCUS1031</name>
</gene>